<dbReference type="EMBL" id="AFBQ01000060">
    <property type="protein sequence ID" value="EHY32093.1"/>
    <property type="molecule type" value="Genomic_DNA"/>
</dbReference>
<dbReference type="Proteomes" id="UP000004956">
    <property type="component" value="Unassembled WGS sequence"/>
</dbReference>
<name>H3KCR5_9BURK</name>
<dbReference type="AlphaFoldDB" id="H3KCR5"/>
<feature type="non-terminal residue" evidence="1">
    <location>
        <position position="174"/>
    </location>
</feature>
<sequence>RTSSVKRFPKCALDAPCFGLFQNMDAIAEEMKRTGQDVCIIEPLDPEFAEILERSLPSLPDGEFSSLEASSLYEEDATLLTAEDETLGEQAPSFDMEPCAASASSEDKSPGAHTDYSFSHWFDGERSPLEWILRTIEEWASRPEYRRTDVTLRDALDRAAKNNGQKDGLQGVQI</sequence>
<protein>
    <submittedName>
        <fullName evidence="1">Uncharacterized protein</fullName>
    </submittedName>
</protein>
<gene>
    <name evidence="1" type="ORF">HMPREF9440_00518</name>
</gene>
<accession>H3KCR5</accession>
<comment type="caution">
    <text evidence="1">The sequence shown here is derived from an EMBL/GenBank/DDBJ whole genome shotgun (WGS) entry which is preliminary data.</text>
</comment>
<feature type="non-terminal residue" evidence="1">
    <location>
        <position position="1"/>
    </location>
</feature>
<evidence type="ECO:0000313" key="1">
    <source>
        <dbReference type="EMBL" id="EHY32093.1"/>
    </source>
</evidence>
<keyword evidence="2" id="KW-1185">Reference proteome</keyword>
<evidence type="ECO:0000313" key="2">
    <source>
        <dbReference type="Proteomes" id="UP000004956"/>
    </source>
</evidence>
<organism evidence="1 2">
    <name type="scientific">Sutterella parvirubra YIT 11816</name>
    <dbReference type="NCBI Taxonomy" id="762967"/>
    <lineage>
        <taxon>Bacteria</taxon>
        <taxon>Pseudomonadati</taxon>
        <taxon>Pseudomonadota</taxon>
        <taxon>Betaproteobacteria</taxon>
        <taxon>Burkholderiales</taxon>
        <taxon>Sutterellaceae</taxon>
        <taxon>Sutterella</taxon>
    </lineage>
</organism>
<reference evidence="1 2" key="1">
    <citation type="submission" date="2011-11" db="EMBL/GenBank/DDBJ databases">
        <authorList>
            <person name="Weinstock G."/>
            <person name="Sodergren E."/>
            <person name="Clifton S."/>
            <person name="Fulton L."/>
            <person name="Fulton B."/>
            <person name="Courtney L."/>
            <person name="Fronick C."/>
            <person name="Harrison M."/>
            <person name="Strong C."/>
            <person name="Farmer C."/>
            <person name="Delahaunty K."/>
            <person name="Markovic C."/>
            <person name="Hall O."/>
            <person name="Minx P."/>
            <person name="Tomlinson C."/>
            <person name="Mitreva M."/>
            <person name="Hou S."/>
            <person name="Chen J."/>
            <person name="Wollam A."/>
            <person name="Pepin K.H."/>
            <person name="Johnson M."/>
            <person name="Bhonagiri V."/>
            <person name="Zhang X."/>
            <person name="Suruliraj S."/>
            <person name="Warren W."/>
            <person name="Chinwalla A."/>
            <person name="Mardis E.R."/>
            <person name="Wilson R.K."/>
        </authorList>
    </citation>
    <scope>NUCLEOTIDE SEQUENCE [LARGE SCALE GENOMIC DNA]</scope>
    <source>
        <strain evidence="1 2">YIT 11816</strain>
    </source>
</reference>
<proteinExistence type="predicted"/>